<proteinExistence type="predicted"/>
<evidence type="ECO:0000313" key="2">
    <source>
        <dbReference type="EMBL" id="AUW96495.1"/>
    </source>
</evidence>
<dbReference type="EMBL" id="CP025536">
    <property type="protein sequence ID" value="AUW96495.1"/>
    <property type="molecule type" value="Genomic_DNA"/>
</dbReference>
<keyword evidence="1" id="KW-0472">Membrane</keyword>
<accession>A0A2L0D3V7</accession>
<sequence length="237" mass="27212">MMGLSHSLSESPILTLLLICHFFADFHLQSQEVADKKGQDRRFLLRHLVGVALPLLLTAFLQYRIWWILVLIFLSHALLDFFKEKIAELLHLNRQKSFLLDQTLHLVIIILLSQFTTDMPFPAWIDPNWLNRILFLVLITKPTNIAFRIFFQKYQPEEDNKMDTIPGAGAAIGFLERIIIGICILFGQFTSIGLVFTAKSIARYNKISENPAFAEYYLIGSLFSILSVLIAAWICLL</sequence>
<name>A0A2L0D3V7_9STRE</name>
<dbReference type="KEGG" id="splr:C0J00_04945"/>
<feature type="transmembrane region" description="Helical" evidence="1">
    <location>
        <begin position="65"/>
        <end position="82"/>
    </location>
</feature>
<dbReference type="Proteomes" id="UP000238956">
    <property type="component" value="Chromosome"/>
</dbReference>
<keyword evidence="1" id="KW-1133">Transmembrane helix</keyword>
<feature type="transmembrane region" description="Helical" evidence="1">
    <location>
        <begin position="43"/>
        <end position="59"/>
    </location>
</feature>
<organism evidence="2 3">
    <name type="scientific">Streptococcus pluranimalium</name>
    <dbReference type="NCBI Taxonomy" id="82348"/>
    <lineage>
        <taxon>Bacteria</taxon>
        <taxon>Bacillati</taxon>
        <taxon>Bacillota</taxon>
        <taxon>Bacilli</taxon>
        <taxon>Lactobacillales</taxon>
        <taxon>Streptococcaceae</taxon>
        <taxon>Streptococcus</taxon>
    </lineage>
</organism>
<dbReference type="GeneID" id="98393251"/>
<dbReference type="RefSeq" id="WP_104967822.1">
    <property type="nucleotide sequence ID" value="NZ_CP025536.1"/>
</dbReference>
<feature type="transmembrane region" description="Helical" evidence="1">
    <location>
        <begin position="216"/>
        <end position="236"/>
    </location>
</feature>
<feature type="transmembrane region" description="Helical" evidence="1">
    <location>
        <begin position="133"/>
        <end position="151"/>
    </location>
</feature>
<dbReference type="OrthoDB" id="5122730at2"/>
<dbReference type="AlphaFoldDB" id="A0A2L0D3V7"/>
<keyword evidence="1" id="KW-0812">Transmembrane</keyword>
<protein>
    <submittedName>
        <fullName evidence="2">DUF3307 domain-containing protein</fullName>
    </submittedName>
</protein>
<feature type="transmembrane region" description="Helical" evidence="1">
    <location>
        <begin position="172"/>
        <end position="196"/>
    </location>
</feature>
<dbReference type="Pfam" id="PF11750">
    <property type="entry name" value="DUF3307"/>
    <property type="match status" value="1"/>
</dbReference>
<gene>
    <name evidence="2" type="ORF">C0J00_04945</name>
</gene>
<reference evidence="2 3" key="1">
    <citation type="submission" date="2017-12" db="EMBL/GenBank/DDBJ databases">
        <authorList>
            <person name="Hurst M.R.H."/>
        </authorList>
    </citation>
    <scope>NUCLEOTIDE SEQUENCE [LARGE SCALE GENOMIC DNA]</scope>
    <source>
        <strain evidence="2 3">TH11417</strain>
    </source>
</reference>
<feature type="transmembrane region" description="Helical" evidence="1">
    <location>
        <begin position="103"/>
        <end position="121"/>
    </location>
</feature>
<dbReference type="InterPro" id="IPR021737">
    <property type="entry name" value="Phage_phiKZ_Orf197"/>
</dbReference>
<reference evidence="2 3" key="2">
    <citation type="submission" date="2018-02" db="EMBL/GenBank/DDBJ databases">
        <title>Whole genome sequencing analysis of Streptococcus pluranimalium isolated from cattle infected mastitis in China.</title>
        <authorList>
            <person name="Zhang J.-R."/>
            <person name="Hu G.-Z."/>
        </authorList>
    </citation>
    <scope>NUCLEOTIDE SEQUENCE [LARGE SCALE GENOMIC DNA]</scope>
    <source>
        <strain evidence="2 3">TH11417</strain>
    </source>
</reference>
<keyword evidence="3" id="KW-1185">Reference proteome</keyword>
<evidence type="ECO:0000313" key="3">
    <source>
        <dbReference type="Proteomes" id="UP000238956"/>
    </source>
</evidence>
<evidence type="ECO:0000256" key="1">
    <source>
        <dbReference type="SAM" id="Phobius"/>
    </source>
</evidence>